<accession>A0A1I3CVY3</accession>
<sequence length="160" mass="17580">MTDHEEQADRFWDRLEKVNSGMLGLVEAPRLVPMSHYADREGRALWFITAKGTDLVQAVAGGGKPALHAVADESGGLFARLDGTLALSDDRAKLDELWNSVASAWFEEGKQDPDLQLMRLDLAGAEIWLTGGSMRFLYEIAKSKVTGAKPDMGEHFALSF</sequence>
<dbReference type="Pfam" id="PF16242">
    <property type="entry name" value="Pyrid_ox_like"/>
    <property type="match status" value="1"/>
</dbReference>
<dbReference type="STRING" id="34004.SAMN04488021_1343"/>
<protein>
    <submittedName>
        <fullName evidence="2">General stress protein 26</fullName>
    </submittedName>
</protein>
<dbReference type="PANTHER" id="PTHR34818">
    <property type="entry name" value="PROTEIN BLI-3"/>
    <property type="match status" value="1"/>
</dbReference>
<evidence type="ECO:0000313" key="3">
    <source>
        <dbReference type="Proteomes" id="UP000183635"/>
    </source>
</evidence>
<dbReference type="AlphaFoldDB" id="A0A1I3CVY3"/>
<dbReference type="OrthoDB" id="1432662at2"/>
<proteinExistence type="predicted"/>
<dbReference type="InterPro" id="IPR052917">
    <property type="entry name" value="Stress-Dev_Protein"/>
</dbReference>
<reference evidence="2 3" key="1">
    <citation type="submission" date="2016-10" db="EMBL/GenBank/DDBJ databases">
        <authorList>
            <person name="de Groot N.N."/>
        </authorList>
    </citation>
    <scope>NUCLEOTIDE SEQUENCE [LARGE SCALE GENOMIC DNA]</scope>
    <source>
        <strain evidence="2 3">DSM 8537</strain>
    </source>
</reference>
<dbReference type="EMBL" id="FOPU01000034">
    <property type="protein sequence ID" value="SFH78724.1"/>
    <property type="molecule type" value="Genomic_DNA"/>
</dbReference>
<dbReference type="PANTHER" id="PTHR34818:SF1">
    <property type="entry name" value="PROTEIN BLI-3"/>
    <property type="match status" value="1"/>
</dbReference>
<dbReference type="RefSeq" id="WP_074969629.1">
    <property type="nucleotide sequence ID" value="NZ_CBCRYP010000038.1"/>
</dbReference>
<organism evidence="2 3">
    <name type="scientific">Paracoccus aminovorans</name>
    <dbReference type="NCBI Taxonomy" id="34004"/>
    <lineage>
        <taxon>Bacteria</taxon>
        <taxon>Pseudomonadati</taxon>
        <taxon>Pseudomonadota</taxon>
        <taxon>Alphaproteobacteria</taxon>
        <taxon>Rhodobacterales</taxon>
        <taxon>Paracoccaceae</taxon>
        <taxon>Paracoccus</taxon>
    </lineage>
</organism>
<feature type="domain" description="General stress protein FMN-binding split barrel" evidence="1">
    <location>
        <begin position="6"/>
        <end position="151"/>
    </location>
</feature>
<dbReference type="InterPro" id="IPR012349">
    <property type="entry name" value="Split_barrel_FMN-bd"/>
</dbReference>
<gene>
    <name evidence="2" type="ORF">SAMN04488021_1343</name>
</gene>
<keyword evidence="3" id="KW-1185">Reference proteome</keyword>
<dbReference type="SUPFAM" id="SSF50475">
    <property type="entry name" value="FMN-binding split barrel"/>
    <property type="match status" value="1"/>
</dbReference>
<evidence type="ECO:0000259" key="1">
    <source>
        <dbReference type="Pfam" id="PF16242"/>
    </source>
</evidence>
<dbReference type="Proteomes" id="UP000183635">
    <property type="component" value="Unassembled WGS sequence"/>
</dbReference>
<dbReference type="Gene3D" id="2.30.110.10">
    <property type="entry name" value="Electron Transport, Fmn-binding Protein, Chain A"/>
    <property type="match status" value="1"/>
</dbReference>
<dbReference type="InterPro" id="IPR038725">
    <property type="entry name" value="YdaG_split_barrel_FMN-bd"/>
</dbReference>
<evidence type="ECO:0000313" key="2">
    <source>
        <dbReference type="EMBL" id="SFH78724.1"/>
    </source>
</evidence>
<name>A0A1I3CVY3_9RHOB</name>